<proteinExistence type="predicted"/>
<organism evidence="1">
    <name type="scientific">Timema bartmani</name>
    <dbReference type="NCBI Taxonomy" id="61472"/>
    <lineage>
        <taxon>Eukaryota</taxon>
        <taxon>Metazoa</taxon>
        <taxon>Ecdysozoa</taxon>
        <taxon>Arthropoda</taxon>
        <taxon>Hexapoda</taxon>
        <taxon>Insecta</taxon>
        <taxon>Pterygota</taxon>
        <taxon>Neoptera</taxon>
        <taxon>Polyneoptera</taxon>
        <taxon>Phasmatodea</taxon>
        <taxon>Timematodea</taxon>
        <taxon>Timematoidea</taxon>
        <taxon>Timematidae</taxon>
        <taxon>Timema</taxon>
    </lineage>
</organism>
<dbReference type="InterPro" id="IPR036397">
    <property type="entry name" value="RNaseH_sf"/>
</dbReference>
<reference evidence="1" key="1">
    <citation type="submission" date="2020-11" db="EMBL/GenBank/DDBJ databases">
        <authorList>
            <person name="Tran Van P."/>
        </authorList>
    </citation>
    <scope>NUCLEOTIDE SEQUENCE</scope>
</reference>
<name>A0A7R9FCC0_9NEOP</name>
<gene>
    <name evidence="1" type="ORF">TBIB3V08_LOCUS12313</name>
</gene>
<accession>A0A7R9FCC0</accession>
<evidence type="ECO:0000313" key="1">
    <source>
        <dbReference type="EMBL" id="CAD7450042.1"/>
    </source>
</evidence>
<dbReference type="InterPro" id="IPR012337">
    <property type="entry name" value="RNaseH-like_sf"/>
</dbReference>
<dbReference type="EMBL" id="OD573358">
    <property type="protein sequence ID" value="CAD7450042.1"/>
    <property type="molecule type" value="Genomic_DNA"/>
</dbReference>
<dbReference type="AlphaFoldDB" id="A0A7R9FCC0"/>
<evidence type="ECO:0008006" key="2">
    <source>
        <dbReference type="Google" id="ProtNLM"/>
    </source>
</evidence>
<protein>
    <recommendedName>
        <fullName evidence="2">Integrase catalytic domain-containing protein</fullName>
    </recommendedName>
</protein>
<sequence>MCFNNGIKHVTTTTYHPQPSHVERFHRNLKTALIAFHHVHHKDWNKNLTPLQIELNSAVHDSHKKTPSSLMLGHDLLSPINLRWEILPGALEDRSNTCIEAEWGEGFKSAGKNTALLFCYSCVIGCARSRRAQSLELRPRVETLWPTLVQVGSSLVRAVARKHLDNAPVVLNSTAEDGDIEVESRSVMSLSPALKNHLDNLQD</sequence>
<dbReference type="SUPFAM" id="SSF53098">
    <property type="entry name" value="Ribonuclease H-like"/>
    <property type="match status" value="1"/>
</dbReference>
<dbReference type="Gene3D" id="3.30.420.10">
    <property type="entry name" value="Ribonuclease H-like superfamily/Ribonuclease H"/>
    <property type="match status" value="1"/>
</dbReference>
<dbReference type="GO" id="GO:0003676">
    <property type="term" value="F:nucleic acid binding"/>
    <property type="evidence" value="ECO:0007669"/>
    <property type="project" value="InterPro"/>
</dbReference>